<dbReference type="FunFam" id="3.20.20.10:FF:000002">
    <property type="entry name" value="Alanine racemase"/>
    <property type="match status" value="1"/>
</dbReference>
<dbReference type="SUPFAM" id="SSF63418">
    <property type="entry name" value="MurE/MurF N-terminal domain"/>
    <property type="match status" value="1"/>
</dbReference>
<reference evidence="12 13" key="1">
    <citation type="journal article" date="2016" name="DNA Res.">
        <title>The complete genome sequencing of Prevotella intermedia strain OMA14 and a subsequent fine-scale, intra-species genomic comparison reveal an unusual amplification of conjugative and mobile transposons and identify a novel Prevotella-lineage-specific repeat.</title>
        <authorList>
            <person name="Naito M."/>
            <person name="Ogura Y."/>
            <person name="Itoh T."/>
            <person name="Shoji M."/>
            <person name="Okamoto M."/>
            <person name="Hayashi T."/>
            <person name="Nakayama K."/>
        </authorList>
    </citation>
    <scope>NUCLEOTIDE SEQUENCE [LARGE SCALE GENOMIC DNA]</scope>
    <source>
        <strain evidence="12 13">OMA14</strain>
    </source>
</reference>
<dbReference type="PRINTS" id="PR00992">
    <property type="entry name" value="ALARACEMASE"/>
</dbReference>
<dbReference type="GO" id="GO:0008784">
    <property type="term" value="F:alanine racemase activity"/>
    <property type="evidence" value="ECO:0007669"/>
    <property type="project" value="UniProtKB-UniRule"/>
</dbReference>
<dbReference type="Proteomes" id="UP000217431">
    <property type="component" value="Chromosome I"/>
</dbReference>
<dbReference type="SUPFAM" id="SSF53244">
    <property type="entry name" value="MurD-like peptide ligases, peptide-binding domain"/>
    <property type="match status" value="1"/>
</dbReference>
<dbReference type="PANTHER" id="PTHR43024">
    <property type="entry name" value="UDP-N-ACETYLMURAMOYL-TRIPEPTIDE--D-ALANYL-D-ALANINE LIGASE"/>
    <property type="match status" value="1"/>
</dbReference>
<dbReference type="NCBIfam" id="NF008897">
    <property type="entry name" value="PRK11930.1"/>
    <property type="match status" value="1"/>
</dbReference>
<proteinExistence type="inferred from homology"/>
<dbReference type="EC" id="5.1.1.1" evidence="8"/>
<dbReference type="Pfam" id="PF01168">
    <property type="entry name" value="Ala_racemase_N"/>
    <property type="match status" value="1"/>
</dbReference>
<evidence type="ECO:0000256" key="8">
    <source>
        <dbReference type="HAMAP-Rule" id="MF_01201"/>
    </source>
</evidence>
<dbReference type="Gene3D" id="3.90.190.20">
    <property type="entry name" value="Mur ligase, C-terminal domain"/>
    <property type="match status" value="1"/>
</dbReference>
<dbReference type="SUPFAM" id="SSF53623">
    <property type="entry name" value="MurD-like peptide ligases, catalytic domain"/>
    <property type="match status" value="1"/>
</dbReference>
<comment type="catalytic activity">
    <reaction evidence="1 8">
        <text>L-alanine = D-alanine</text>
        <dbReference type="Rhea" id="RHEA:20249"/>
        <dbReference type="ChEBI" id="CHEBI:57416"/>
        <dbReference type="ChEBI" id="CHEBI:57972"/>
        <dbReference type="EC" id="5.1.1.1"/>
    </reaction>
</comment>
<sequence length="826" mass="92089">MSYSIEKITQFINAERYGDTAASISFLLTDSRSLCFPEETLFFALKSDRNDGQHYIPELYRRGVRNFVVESVPDNFSTLYTHANFLKVGNTLAALQQLTTCHRKAFDIPIVGITGSNGKTMVKEWLSQLLAYDKNVTRSPKSYNSQIGVPLSVWLLNESSQIGLIEAGISKVGEMQALHDIIQPTVGVLTSLGAAHQENFSSLEEKCNEKLLLFKGTQALVYQLDDEIAAKCISAAHYDGKLLAWSEHDATAAFFVDRIEKSDTASTVSYIWQHATHGSFTLPFIDEASVNNCITCAVVALHFGILPDVLAQRMATLEPVAMRLEVKEGQHGCTLINDSYNSDINSLDIALDFMNRRPDQNRRERTLILSDIYQSGETEQQLYADVAALVKKRGVKKFIGIGTALGRQQRAFEGLETKFFFDNIADFIGSKVFKSLHDEVILLKGARSFGFDKLTELLVKKVHETVLEVNLNAVVDNLNWYRSFLKPETKLVCMIKADAYGAGAVEIAKTLEDHRVDYLAVAVADEGATLRRNGITGNIMIMNPEMSSFKTLFDYELEPEVYSFRLLDALIKAAEKEGITGYPVHIKLDTGMHRLGFNPRTDLDLLIEKLHHQNALIPRSVFSHFVGSDSNDFDSFSAAQFALFNEGSKKLQAAFSHRILRHMDNSAGIEHFPERQLDMCRLGLGLYGINPRDNAVMSNVSTLKTTILQLRNVPAGETVGYSRRGIIEKDSVIAAIPIGYADGLNRKLGNRNCYCLVNDKRAYYMGNICMDVALIDVTGIDCEEGDSVEIFGDHLPVTVLSDAMGTIPYEVLTTVSNRVKRVYFQD</sequence>
<dbReference type="GO" id="GO:0030170">
    <property type="term" value="F:pyridoxal phosphate binding"/>
    <property type="evidence" value="ECO:0007669"/>
    <property type="project" value="UniProtKB-UniRule"/>
</dbReference>
<comment type="cofactor">
    <cofactor evidence="2 8 9">
        <name>pyridoxal 5'-phosphate</name>
        <dbReference type="ChEBI" id="CHEBI:597326"/>
    </cofactor>
</comment>
<feature type="domain" description="Alanine racemase C-terminal" evidence="11">
    <location>
        <begin position="700"/>
        <end position="824"/>
    </location>
</feature>
<dbReference type="RefSeq" id="WP_096406596.1">
    <property type="nucleotide sequence ID" value="NZ_AP014597.1"/>
</dbReference>
<feature type="active site" description="Proton acceptor; specific for D-alanine" evidence="8">
    <location>
        <position position="496"/>
    </location>
</feature>
<evidence type="ECO:0000256" key="2">
    <source>
        <dbReference type="ARBA" id="ARBA00001933"/>
    </source>
</evidence>
<dbReference type="InterPro" id="IPR000821">
    <property type="entry name" value="Ala_racemase"/>
</dbReference>
<dbReference type="InterPro" id="IPR036565">
    <property type="entry name" value="Mur-like_cat_sf"/>
</dbReference>
<comment type="pathway">
    <text evidence="8">Amino-acid biosynthesis; D-alanine biosynthesis; D-alanine from L-alanine: step 1/1.</text>
</comment>
<dbReference type="AlphaFoldDB" id="A0A0T7AN22"/>
<evidence type="ECO:0000256" key="7">
    <source>
        <dbReference type="ARBA" id="ARBA00023235"/>
    </source>
</evidence>
<evidence type="ECO:0000313" key="13">
    <source>
        <dbReference type="Proteomes" id="UP000217431"/>
    </source>
</evidence>
<dbReference type="SUPFAM" id="SSF50621">
    <property type="entry name" value="Alanine racemase C-terminal domain-like"/>
    <property type="match status" value="1"/>
</dbReference>
<dbReference type="SUPFAM" id="SSF51419">
    <property type="entry name" value="PLP-binding barrel"/>
    <property type="match status" value="1"/>
</dbReference>
<dbReference type="Gene3D" id="3.40.1190.10">
    <property type="entry name" value="Mur-like, catalytic domain"/>
    <property type="match status" value="1"/>
</dbReference>
<dbReference type="InterPro" id="IPR035911">
    <property type="entry name" value="MurE/MurF_N"/>
</dbReference>
<accession>A0A0T7AN22</accession>
<dbReference type="Gene3D" id="3.40.1390.10">
    <property type="entry name" value="MurE/MurF, N-terminal domain"/>
    <property type="match status" value="1"/>
</dbReference>
<gene>
    <name evidence="12" type="ORF">PIOMA14_I_1862</name>
</gene>
<dbReference type="STRING" id="28131.BWX40_08780"/>
<dbReference type="InterPro" id="IPR009006">
    <property type="entry name" value="Ala_racemase/Decarboxylase_C"/>
</dbReference>
<dbReference type="InterPro" id="IPR013221">
    <property type="entry name" value="Mur_ligase_cen"/>
</dbReference>
<name>A0A0T7AN22_PREIN</name>
<dbReference type="SMART" id="SM01005">
    <property type="entry name" value="Ala_racemase_C"/>
    <property type="match status" value="1"/>
</dbReference>
<evidence type="ECO:0000256" key="4">
    <source>
        <dbReference type="ARBA" id="ARBA00022741"/>
    </source>
</evidence>
<evidence type="ECO:0000256" key="1">
    <source>
        <dbReference type="ARBA" id="ARBA00000316"/>
    </source>
</evidence>
<dbReference type="Pfam" id="PF08245">
    <property type="entry name" value="Mur_ligase_M"/>
    <property type="match status" value="1"/>
</dbReference>
<keyword evidence="6 8" id="KW-0663">Pyridoxal phosphate</keyword>
<dbReference type="PANTHER" id="PTHR43024:SF1">
    <property type="entry name" value="UDP-N-ACETYLMURAMOYL-TRIPEPTIDE--D-ALANYL-D-ALANINE LIGASE"/>
    <property type="match status" value="1"/>
</dbReference>
<dbReference type="GO" id="GO:0030632">
    <property type="term" value="P:D-alanine biosynthetic process"/>
    <property type="evidence" value="ECO:0007669"/>
    <property type="project" value="UniProtKB-UniRule"/>
</dbReference>
<evidence type="ECO:0000313" key="12">
    <source>
        <dbReference type="EMBL" id="BAU18370.1"/>
    </source>
</evidence>
<comment type="similarity">
    <text evidence="8">Belongs to the alanine racemase family.</text>
</comment>
<evidence type="ECO:0000256" key="9">
    <source>
        <dbReference type="PIRSR" id="PIRSR600821-50"/>
    </source>
</evidence>
<evidence type="ECO:0000256" key="10">
    <source>
        <dbReference type="PIRSR" id="PIRSR600821-52"/>
    </source>
</evidence>
<dbReference type="InterPro" id="IPR051046">
    <property type="entry name" value="MurCDEF_CellWall_CoF430Synth"/>
</dbReference>
<dbReference type="Pfam" id="PF00842">
    <property type="entry name" value="Ala_racemase_C"/>
    <property type="match status" value="1"/>
</dbReference>
<keyword evidence="5" id="KW-0067">ATP-binding</keyword>
<dbReference type="InterPro" id="IPR011079">
    <property type="entry name" value="Ala_racemase_C"/>
</dbReference>
<keyword evidence="3 12" id="KW-0436">Ligase</keyword>
<evidence type="ECO:0000256" key="6">
    <source>
        <dbReference type="ARBA" id="ARBA00022898"/>
    </source>
</evidence>
<dbReference type="CDD" id="cd00430">
    <property type="entry name" value="PLPDE_III_AR"/>
    <property type="match status" value="1"/>
</dbReference>
<dbReference type="Gene3D" id="3.20.20.10">
    <property type="entry name" value="Alanine racemase"/>
    <property type="match status" value="1"/>
</dbReference>
<feature type="binding site" evidence="8 10">
    <location>
        <position position="594"/>
    </location>
    <ligand>
        <name>substrate</name>
    </ligand>
</feature>
<evidence type="ECO:0000256" key="5">
    <source>
        <dbReference type="ARBA" id="ARBA00022840"/>
    </source>
</evidence>
<feature type="modified residue" description="N6-(pyridoxal phosphate)lysine" evidence="8 9">
    <location>
        <position position="496"/>
    </location>
</feature>
<dbReference type="EMBL" id="AP014597">
    <property type="protein sequence ID" value="BAU18370.1"/>
    <property type="molecule type" value="Genomic_DNA"/>
</dbReference>
<dbReference type="HAMAP" id="MF_01201">
    <property type="entry name" value="Ala_racemase"/>
    <property type="match status" value="1"/>
</dbReference>
<evidence type="ECO:0000256" key="3">
    <source>
        <dbReference type="ARBA" id="ARBA00022598"/>
    </source>
</evidence>
<dbReference type="GO" id="GO:0005524">
    <property type="term" value="F:ATP binding"/>
    <property type="evidence" value="ECO:0007669"/>
    <property type="project" value="UniProtKB-KW"/>
</dbReference>
<dbReference type="GO" id="GO:0016881">
    <property type="term" value="F:acid-amino acid ligase activity"/>
    <property type="evidence" value="ECO:0007669"/>
    <property type="project" value="InterPro"/>
</dbReference>
<dbReference type="Gene3D" id="2.40.37.10">
    <property type="entry name" value="Lyase, Ornithine Decarboxylase, Chain A, domain 1"/>
    <property type="match status" value="1"/>
</dbReference>
<keyword evidence="7 8" id="KW-0413">Isomerase</keyword>
<feature type="active site" description="Proton acceptor; specific for L-alanine" evidence="8">
    <location>
        <position position="721"/>
    </location>
</feature>
<organism evidence="12 13">
    <name type="scientific">Prevotella intermedia</name>
    <dbReference type="NCBI Taxonomy" id="28131"/>
    <lineage>
        <taxon>Bacteria</taxon>
        <taxon>Pseudomonadati</taxon>
        <taxon>Bacteroidota</taxon>
        <taxon>Bacteroidia</taxon>
        <taxon>Bacteroidales</taxon>
        <taxon>Prevotellaceae</taxon>
        <taxon>Prevotella</taxon>
    </lineage>
</organism>
<dbReference type="InterPro" id="IPR029066">
    <property type="entry name" value="PLP-binding_barrel"/>
</dbReference>
<comment type="function">
    <text evidence="8">Catalyzes the interconversion of L-alanine and D-alanine. May also act on other amino acids.</text>
</comment>
<evidence type="ECO:0000259" key="11">
    <source>
        <dbReference type="SMART" id="SM01005"/>
    </source>
</evidence>
<dbReference type="InterPro" id="IPR001608">
    <property type="entry name" value="Ala_racemase_N"/>
</dbReference>
<dbReference type="InterPro" id="IPR036615">
    <property type="entry name" value="Mur_ligase_C_dom_sf"/>
</dbReference>
<keyword evidence="4" id="KW-0547">Nucleotide-binding</keyword>
<dbReference type="NCBIfam" id="TIGR00492">
    <property type="entry name" value="alr"/>
    <property type="match status" value="1"/>
</dbReference>
<feature type="binding site" evidence="8 10">
    <location>
        <position position="770"/>
    </location>
    <ligand>
        <name>substrate</name>
    </ligand>
</feature>
<dbReference type="UniPathway" id="UPA00042">
    <property type="reaction ID" value="UER00497"/>
</dbReference>
<protein>
    <recommendedName>
        <fullName evidence="8">Alanine racemase</fullName>
        <ecNumber evidence="8">5.1.1.1</ecNumber>
    </recommendedName>
</protein>